<dbReference type="Pfam" id="PF00060">
    <property type="entry name" value="Lig_chan"/>
    <property type="match status" value="1"/>
</dbReference>
<evidence type="ECO:0000256" key="1">
    <source>
        <dbReference type="ARBA" id="ARBA00004651"/>
    </source>
</evidence>
<evidence type="ECO:0000313" key="15">
    <source>
        <dbReference type="EMBL" id="GIY46678.1"/>
    </source>
</evidence>
<evidence type="ECO:0000256" key="6">
    <source>
        <dbReference type="ARBA" id="ARBA00022989"/>
    </source>
</evidence>
<evidence type="ECO:0000256" key="5">
    <source>
        <dbReference type="ARBA" id="ARBA00022692"/>
    </source>
</evidence>
<keyword evidence="10" id="KW-0325">Glycoprotein</keyword>
<dbReference type="Proteomes" id="UP001054837">
    <property type="component" value="Unassembled WGS sequence"/>
</dbReference>
<keyword evidence="8 13" id="KW-0472">Membrane</keyword>
<dbReference type="SMART" id="SM00918">
    <property type="entry name" value="Lig_chan-Glu_bd"/>
    <property type="match status" value="1"/>
</dbReference>
<dbReference type="PANTHER" id="PTHR42643:SF24">
    <property type="entry name" value="IONOTROPIC RECEPTOR 60A"/>
    <property type="match status" value="1"/>
</dbReference>
<dbReference type="InterPro" id="IPR019594">
    <property type="entry name" value="Glu/Gly-bd"/>
</dbReference>
<evidence type="ECO:0000256" key="9">
    <source>
        <dbReference type="ARBA" id="ARBA00023170"/>
    </source>
</evidence>
<accession>A0AAV4TJ80</accession>
<keyword evidence="12" id="KW-0407">Ion channel</keyword>
<protein>
    <submittedName>
        <fullName evidence="15">Glutamate receptor ionotropic, delta-1</fullName>
    </submittedName>
</protein>
<dbReference type="PANTHER" id="PTHR42643">
    <property type="entry name" value="IONOTROPIC RECEPTOR 20A-RELATED"/>
    <property type="match status" value="1"/>
</dbReference>
<sequence length="411" mass="46592">MTGYVYRTMQHNIIVASLEMSQVFQFPSGKDGDVKPGGIEGRLLEELSQILQFTYTLMTPPDKQWGSKTDNGSWTGMIGLVNRGQADLALGLTGITQERQEVVDFTESYFVNERTFAIKFPDLAPRAFVYTHPFDVYTWIGISVLMFIMPLIFIKLTCSKRSYSHALSKTFGNLFGQSVTEREFKSKVLQGSWWYFSYLVSSSYSAVLASLLAVPLYNSAPTNFRELAVAVRKGEYKTMFPKGSAFIPDMLQSGKGDLISIAKKADKNGWYATVNNLFEEKNFANNTAIMANRVTFNFNFGQAPLATKFISDDVWKYMKVGMIMNKNFCCKESLNFGMGLVNQFGLFKRIFDDEIYKSWYRASKTDLDCKNDHALSLDDISGPFMILMIGYVLSLCVCLGEIIYSRYKLQK</sequence>
<dbReference type="Gene3D" id="3.40.190.10">
    <property type="entry name" value="Periplasmic binding protein-like II"/>
    <property type="match status" value="1"/>
</dbReference>
<keyword evidence="3" id="KW-0813">Transport</keyword>
<dbReference type="AlphaFoldDB" id="A0AAV4TJ80"/>
<comment type="subcellular location">
    <subcellularLocation>
        <location evidence="1">Cell membrane</location>
        <topology evidence="1">Multi-pass membrane protein</topology>
    </subcellularLocation>
</comment>
<dbReference type="EMBL" id="BPLQ01009806">
    <property type="protein sequence ID" value="GIY46678.1"/>
    <property type="molecule type" value="Genomic_DNA"/>
</dbReference>
<evidence type="ECO:0000256" key="13">
    <source>
        <dbReference type="SAM" id="Phobius"/>
    </source>
</evidence>
<evidence type="ECO:0000313" key="16">
    <source>
        <dbReference type="Proteomes" id="UP001054837"/>
    </source>
</evidence>
<keyword evidence="7" id="KW-0406">Ion transport</keyword>
<keyword evidence="5 13" id="KW-0812">Transmembrane</keyword>
<keyword evidence="9 15" id="KW-0675">Receptor</keyword>
<proteinExistence type="inferred from homology"/>
<keyword evidence="6 13" id="KW-1133">Transmembrane helix</keyword>
<keyword evidence="4" id="KW-1003">Cell membrane</keyword>
<comment type="caution">
    <text evidence="15">The sequence shown here is derived from an EMBL/GenBank/DDBJ whole genome shotgun (WGS) entry which is preliminary data.</text>
</comment>
<evidence type="ECO:0000256" key="11">
    <source>
        <dbReference type="ARBA" id="ARBA00023286"/>
    </source>
</evidence>
<dbReference type="GO" id="GO:0015276">
    <property type="term" value="F:ligand-gated monoatomic ion channel activity"/>
    <property type="evidence" value="ECO:0007669"/>
    <property type="project" value="InterPro"/>
</dbReference>
<evidence type="ECO:0000256" key="12">
    <source>
        <dbReference type="ARBA" id="ARBA00023303"/>
    </source>
</evidence>
<dbReference type="GO" id="GO:0050906">
    <property type="term" value="P:detection of stimulus involved in sensory perception"/>
    <property type="evidence" value="ECO:0007669"/>
    <property type="project" value="UniProtKB-ARBA"/>
</dbReference>
<organism evidence="15 16">
    <name type="scientific">Caerostris darwini</name>
    <dbReference type="NCBI Taxonomy" id="1538125"/>
    <lineage>
        <taxon>Eukaryota</taxon>
        <taxon>Metazoa</taxon>
        <taxon>Ecdysozoa</taxon>
        <taxon>Arthropoda</taxon>
        <taxon>Chelicerata</taxon>
        <taxon>Arachnida</taxon>
        <taxon>Araneae</taxon>
        <taxon>Araneomorphae</taxon>
        <taxon>Entelegynae</taxon>
        <taxon>Araneoidea</taxon>
        <taxon>Araneidae</taxon>
        <taxon>Caerostris</taxon>
    </lineage>
</organism>
<evidence type="ECO:0000256" key="10">
    <source>
        <dbReference type="ARBA" id="ARBA00023180"/>
    </source>
</evidence>
<gene>
    <name evidence="15" type="primary">Grid1</name>
    <name evidence="15" type="ORF">CDAR_561431</name>
</gene>
<evidence type="ECO:0000256" key="4">
    <source>
        <dbReference type="ARBA" id="ARBA00022475"/>
    </source>
</evidence>
<dbReference type="Gene3D" id="1.10.287.70">
    <property type="match status" value="1"/>
</dbReference>
<name>A0AAV4TJ80_9ARAC</name>
<evidence type="ECO:0000259" key="14">
    <source>
        <dbReference type="SMART" id="SM00918"/>
    </source>
</evidence>
<comment type="similarity">
    <text evidence="2">Belongs to the glutamate-gated ion channel (TC 1.A.10.1) family.</text>
</comment>
<keyword evidence="16" id="KW-1185">Reference proteome</keyword>
<dbReference type="InterPro" id="IPR052192">
    <property type="entry name" value="Insect_Ionotropic_Sensory_Rcpt"/>
</dbReference>
<dbReference type="InterPro" id="IPR001320">
    <property type="entry name" value="Iontro_rcpt_C"/>
</dbReference>
<evidence type="ECO:0000256" key="2">
    <source>
        <dbReference type="ARBA" id="ARBA00008685"/>
    </source>
</evidence>
<feature type="transmembrane region" description="Helical" evidence="13">
    <location>
        <begin position="136"/>
        <end position="154"/>
    </location>
</feature>
<dbReference type="SUPFAM" id="SSF53850">
    <property type="entry name" value="Periplasmic binding protein-like II"/>
    <property type="match status" value="1"/>
</dbReference>
<evidence type="ECO:0000256" key="8">
    <source>
        <dbReference type="ARBA" id="ARBA00023136"/>
    </source>
</evidence>
<feature type="transmembrane region" description="Helical" evidence="13">
    <location>
        <begin position="384"/>
        <end position="404"/>
    </location>
</feature>
<keyword evidence="11" id="KW-1071">Ligand-gated ion channel</keyword>
<evidence type="ECO:0000256" key="3">
    <source>
        <dbReference type="ARBA" id="ARBA00022448"/>
    </source>
</evidence>
<dbReference type="Pfam" id="PF10613">
    <property type="entry name" value="Lig_chan-Glu_bd"/>
    <property type="match status" value="1"/>
</dbReference>
<feature type="transmembrane region" description="Helical" evidence="13">
    <location>
        <begin position="193"/>
        <end position="217"/>
    </location>
</feature>
<feature type="domain" description="Ionotropic glutamate receptor L-glutamate and glycine-binding" evidence="14">
    <location>
        <begin position="27"/>
        <end position="83"/>
    </location>
</feature>
<dbReference type="GO" id="GO:0005886">
    <property type="term" value="C:plasma membrane"/>
    <property type="evidence" value="ECO:0007669"/>
    <property type="project" value="UniProtKB-SubCell"/>
</dbReference>
<evidence type="ECO:0000256" key="7">
    <source>
        <dbReference type="ARBA" id="ARBA00023065"/>
    </source>
</evidence>
<reference evidence="15 16" key="1">
    <citation type="submission" date="2021-06" db="EMBL/GenBank/DDBJ databases">
        <title>Caerostris darwini draft genome.</title>
        <authorList>
            <person name="Kono N."/>
            <person name="Arakawa K."/>
        </authorList>
    </citation>
    <scope>NUCLEOTIDE SEQUENCE [LARGE SCALE GENOMIC DNA]</scope>
</reference>